<keyword evidence="10" id="KW-0963">Cytoplasm</keyword>
<feature type="compositionally biased region" description="Basic and acidic residues" evidence="11">
    <location>
        <begin position="651"/>
        <end position="670"/>
    </location>
</feature>
<keyword evidence="14" id="KW-1185">Reference proteome</keyword>
<dbReference type="EMBL" id="JAGHQL010000125">
    <property type="protein sequence ID" value="KAH0538037.1"/>
    <property type="molecule type" value="Genomic_DNA"/>
</dbReference>
<comment type="caution">
    <text evidence="13">The sequence shown here is derived from an EMBL/GenBank/DDBJ whole genome shotgun (WGS) entry which is preliminary data.</text>
</comment>
<comment type="function">
    <text evidence="9">One of the essential components for the initiation of protein synthesis. Protects formylmethionyl-tRNA from spontaneous hydrolysis and promotes its binding to the 30S ribosomal subunits. Also involved in the hydrolysis of GTP during the formation of the 70S ribosomal complex.</text>
</comment>
<organism evidence="13 14">
    <name type="scientific">Glutinoglossum americanum</name>
    <dbReference type="NCBI Taxonomy" id="1670608"/>
    <lineage>
        <taxon>Eukaryota</taxon>
        <taxon>Fungi</taxon>
        <taxon>Dikarya</taxon>
        <taxon>Ascomycota</taxon>
        <taxon>Pezizomycotina</taxon>
        <taxon>Geoglossomycetes</taxon>
        <taxon>Geoglossales</taxon>
        <taxon>Geoglossaceae</taxon>
        <taxon>Glutinoglossum</taxon>
    </lineage>
</organism>
<dbReference type="InterPro" id="IPR027417">
    <property type="entry name" value="P-loop_NTPase"/>
</dbReference>
<reference evidence="13" key="1">
    <citation type="submission" date="2021-03" db="EMBL/GenBank/DDBJ databases">
        <title>Comparative genomics and phylogenomic investigation of the class Geoglossomycetes provide insights into ecological specialization and systematics.</title>
        <authorList>
            <person name="Melie T."/>
            <person name="Pirro S."/>
            <person name="Miller A.N."/>
            <person name="Quandt A."/>
        </authorList>
    </citation>
    <scope>NUCLEOTIDE SEQUENCE</scope>
    <source>
        <strain evidence="13">GBOQ0MN5Z8</strain>
    </source>
</reference>
<comment type="catalytic activity">
    <reaction evidence="10">
        <text>an N(1)-methylpseudouridine in rRNA + S-adenosyl-L-methionine = N(1)-methyl-N(3)-[(3S)-3-amino-3-carboxypropyl]pseudouridine in rRNA + S-methyl-5'-thioadenosine + H(+)</text>
        <dbReference type="Rhea" id="RHEA:63296"/>
        <dbReference type="Rhea" id="RHEA-COMP:11634"/>
        <dbReference type="Rhea" id="RHEA-COMP:16310"/>
        <dbReference type="ChEBI" id="CHEBI:15378"/>
        <dbReference type="ChEBI" id="CHEBI:17509"/>
        <dbReference type="ChEBI" id="CHEBI:59789"/>
        <dbReference type="ChEBI" id="CHEBI:74890"/>
        <dbReference type="ChEBI" id="CHEBI:146234"/>
        <dbReference type="EC" id="2.5.1.157"/>
    </reaction>
</comment>
<keyword evidence="10" id="KW-0690">Ribosome biogenesis</keyword>
<evidence type="ECO:0000256" key="3">
    <source>
        <dbReference type="ARBA" id="ARBA00022540"/>
    </source>
</evidence>
<comment type="subcellular location">
    <subcellularLocation>
        <location evidence="10">Cytoplasm</location>
    </subcellularLocation>
    <subcellularLocation>
        <location evidence="10">Nucleus</location>
    </subcellularLocation>
    <subcellularLocation>
        <location evidence="1">Mitochondrion</location>
    </subcellularLocation>
</comment>
<feature type="region of interest" description="Disordered" evidence="11">
    <location>
        <begin position="289"/>
        <end position="336"/>
    </location>
</feature>
<feature type="region of interest" description="Disordered" evidence="11">
    <location>
        <begin position="204"/>
        <end position="276"/>
    </location>
</feature>
<dbReference type="InterPro" id="IPR036925">
    <property type="entry name" value="TIF_IF2_dom3_sf"/>
</dbReference>
<evidence type="ECO:0000313" key="13">
    <source>
        <dbReference type="EMBL" id="KAH0538037.1"/>
    </source>
</evidence>
<comment type="similarity">
    <text evidence="2">Belongs to the TRAFAC class translation factor GTPase superfamily. Classic translation factor GTPase family. IF-2 subfamily.</text>
</comment>
<dbReference type="GO" id="GO:0106388">
    <property type="term" value="F:rRNA small subunit aminocarboxypropyltransferase activity"/>
    <property type="evidence" value="ECO:0007669"/>
    <property type="project" value="UniProtKB-EC"/>
</dbReference>
<dbReference type="GO" id="GO:0005634">
    <property type="term" value="C:nucleus"/>
    <property type="evidence" value="ECO:0007669"/>
    <property type="project" value="UniProtKB-SubCell"/>
</dbReference>
<dbReference type="CDD" id="cd03692">
    <property type="entry name" value="mtIF2_IVc"/>
    <property type="match status" value="1"/>
</dbReference>
<feature type="compositionally biased region" description="Polar residues" evidence="11">
    <location>
        <begin position="291"/>
        <end position="300"/>
    </location>
</feature>
<dbReference type="HAMAP" id="MF_00100_B">
    <property type="entry name" value="IF_2_B"/>
    <property type="match status" value="1"/>
</dbReference>
<feature type="compositionally biased region" description="Basic and acidic residues" evidence="11">
    <location>
        <begin position="1109"/>
        <end position="1125"/>
    </location>
</feature>
<dbReference type="Proteomes" id="UP000698800">
    <property type="component" value="Unassembled WGS sequence"/>
</dbReference>
<keyword evidence="5" id="KW-0648">Protein biosynthesis</keyword>
<evidence type="ECO:0000256" key="5">
    <source>
        <dbReference type="ARBA" id="ARBA00022917"/>
    </source>
</evidence>
<dbReference type="Pfam" id="PF00009">
    <property type="entry name" value="GTP_EFTU"/>
    <property type="match status" value="1"/>
</dbReference>
<comment type="similarity">
    <text evidence="10">Belongs to the TDD superfamily. TSR3 family.</text>
</comment>
<dbReference type="InterPro" id="IPR007209">
    <property type="entry name" value="RNaseL-inhib-like_metal-bd_dom"/>
</dbReference>
<gene>
    <name evidence="10" type="primary">TSR3</name>
    <name evidence="13" type="ORF">FGG08_005349</name>
</gene>
<feature type="domain" description="Tr-type G" evidence="12">
    <location>
        <begin position="821"/>
        <end position="989"/>
    </location>
</feature>
<feature type="binding site" evidence="10">
    <location>
        <position position="51"/>
    </location>
    <ligand>
        <name>S-adenosyl-L-methionine</name>
        <dbReference type="ChEBI" id="CHEBI:59789"/>
    </ligand>
</feature>
<dbReference type="GO" id="GO:0003743">
    <property type="term" value="F:translation initiation factor activity"/>
    <property type="evidence" value="ECO:0007669"/>
    <property type="project" value="UniProtKB-KW"/>
</dbReference>
<evidence type="ECO:0000256" key="2">
    <source>
        <dbReference type="ARBA" id="ARBA00007733"/>
    </source>
</evidence>
<evidence type="ECO:0000256" key="9">
    <source>
        <dbReference type="ARBA" id="ARBA00025162"/>
    </source>
</evidence>
<dbReference type="CDD" id="cd01887">
    <property type="entry name" value="IF2_eIF5B"/>
    <property type="match status" value="1"/>
</dbReference>
<dbReference type="NCBIfam" id="TIGR00487">
    <property type="entry name" value="IF-2"/>
    <property type="match status" value="1"/>
</dbReference>
<feature type="binding site" evidence="10">
    <location>
        <position position="99"/>
    </location>
    <ligand>
        <name>S-adenosyl-L-methionine</name>
        <dbReference type="ChEBI" id="CHEBI:59789"/>
    </ligand>
</feature>
<dbReference type="Pfam" id="PF04068">
    <property type="entry name" value="Fer4_RLI"/>
    <property type="match status" value="1"/>
</dbReference>
<keyword evidence="6" id="KW-0809">Transit peptide</keyword>
<dbReference type="GO" id="GO:0003924">
    <property type="term" value="F:GTPase activity"/>
    <property type="evidence" value="ECO:0007669"/>
    <property type="project" value="InterPro"/>
</dbReference>
<dbReference type="InterPro" id="IPR006847">
    <property type="entry name" value="IF2_N"/>
</dbReference>
<keyword evidence="4" id="KW-0547">Nucleotide-binding</keyword>
<dbReference type="NCBIfam" id="TIGR00231">
    <property type="entry name" value="small_GTP"/>
    <property type="match status" value="1"/>
</dbReference>
<dbReference type="OrthoDB" id="361630at2759"/>
<keyword evidence="10" id="KW-0808">Transferase</keyword>
<dbReference type="PROSITE" id="PS01176">
    <property type="entry name" value="IF2"/>
    <property type="match status" value="1"/>
</dbReference>
<dbReference type="Gene3D" id="2.40.30.10">
    <property type="entry name" value="Translation factors"/>
    <property type="match status" value="2"/>
</dbReference>
<keyword evidence="3" id="KW-0396">Initiation factor</keyword>
<dbReference type="InterPro" id="IPR000795">
    <property type="entry name" value="T_Tr_GTP-bd_dom"/>
</dbReference>
<proteinExistence type="inferred from homology"/>
<dbReference type="SUPFAM" id="SSF50447">
    <property type="entry name" value="Translation proteins"/>
    <property type="match status" value="2"/>
</dbReference>
<feature type="compositionally biased region" description="Acidic residues" evidence="11">
    <location>
        <begin position="255"/>
        <end position="276"/>
    </location>
</feature>
<keyword evidence="7" id="KW-0496">Mitochondrion</keyword>
<comment type="catalytic activity">
    <reaction evidence="10">
        <text>N(1)-methylpseudouridine(1191) in yeast 18S rRNA + S-adenosyl-L-methionine = N(1)-methyl-N(3)-[(3S)-3-amino-3-carboxypropyl]pseudouridine(1191) in yeast 18S rRNA + S-methyl-5'-thioadenosine + H(+)</text>
        <dbReference type="Rhea" id="RHEA:63300"/>
        <dbReference type="Rhea" id="RHEA-COMP:13852"/>
        <dbReference type="Rhea" id="RHEA-COMP:16309"/>
        <dbReference type="ChEBI" id="CHEBI:15378"/>
        <dbReference type="ChEBI" id="CHEBI:17509"/>
        <dbReference type="ChEBI" id="CHEBI:59789"/>
        <dbReference type="ChEBI" id="CHEBI:74890"/>
        <dbReference type="ChEBI" id="CHEBI:146234"/>
    </reaction>
</comment>
<keyword evidence="10" id="KW-0698">rRNA processing</keyword>
<dbReference type="Pfam" id="PF04034">
    <property type="entry name" value="Ribo_biogen_C"/>
    <property type="match status" value="1"/>
</dbReference>
<feature type="region of interest" description="Disordered" evidence="11">
    <location>
        <begin position="1"/>
        <end position="29"/>
    </location>
</feature>
<evidence type="ECO:0000256" key="11">
    <source>
        <dbReference type="SAM" id="MobiDB-lite"/>
    </source>
</evidence>
<dbReference type="InterPro" id="IPR044145">
    <property type="entry name" value="IF2_II"/>
</dbReference>
<feature type="region of interest" description="Disordered" evidence="11">
    <location>
        <begin position="1109"/>
        <end position="1132"/>
    </location>
</feature>
<evidence type="ECO:0000313" key="14">
    <source>
        <dbReference type="Proteomes" id="UP000698800"/>
    </source>
</evidence>
<keyword evidence="8" id="KW-0342">GTP-binding</keyword>
<dbReference type="FunFam" id="2.40.30.10:FF:000007">
    <property type="entry name" value="Translation initiation factor IF-2"/>
    <property type="match status" value="1"/>
</dbReference>
<feature type="compositionally biased region" description="Basic residues" evidence="11">
    <location>
        <begin position="1"/>
        <end position="17"/>
    </location>
</feature>
<dbReference type="FunFam" id="3.40.50.10050:FF:000001">
    <property type="entry name" value="Translation initiation factor IF-2"/>
    <property type="match status" value="1"/>
</dbReference>
<dbReference type="GO" id="GO:1904047">
    <property type="term" value="F:S-adenosyl-L-methionine binding"/>
    <property type="evidence" value="ECO:0007669"/>
    <property type="project" value="UniProtKB-UniRule"/>
</dbReference>
<dbReference type="Pfam" id="PF11987">
    <property type="entry name" value="IF-2"/>
    <property type="match status" value="1"/>
</dbReference>
<feature type="compositionally biased region" description="Acidic residues" evidence="11">
    <location>
        <begin position="230"/>
        <end position="239"/>
    </location>
</feature>
<dbReference type="InterPro" id="IPR015760">
    <property type="entry name" value="TIF_IF2"/>
</dbReference>
<evidence type="ECO:0000256" key="6">
    <source>
        <dbReference type="ARBA" id="ARBA00022946"/>
    </source>
</evidence>
<dbReference type="InterPro" id="IPR053905">
    <property type="entry name" value="EF-G-like_DII"/>
</dbReference>
<dbReference type="Pfam" id="PF22042">
    <property type="entry name" value="EF-G_D2"/>
    <property type="match status" value="1"/>
</dbReference>
<dbReference type="PROSITE" id="PS51722">
    <property type="entry name" value="G_TR_2"/>
    <property type="match status" value="1"/>
</dbReference>
<feature type="compositionally biased region" description="Low complexity" evidence="11">
    <location>
        <begin position="523"/>
        <end position="536"/>
    </location>
</feature>
<protein>
    <recommendedName>
        <fullName evidence="10">18S rRNA aminocarboxypropyltransferase</fullName>
        <ecNumber evidence="10">2.5.1.157</ecNumber>
    </recommendedName>
</protein>
<dbReference type="GO" id="GO:0005525">
    <property type="term" value="F:GTP binding"/>
    <property type="evidence" value="ECO:0007669"/>
    <property type="project" value="UniProtKB-KW"/>
</dbReference>
<dbReference type="FunFam" id="2.40.30.10:FF:000008">
    <property type="entry name" value="Translation initiation factor IF-2"/>
    <property type="match status" value="1"/>
</dbReference>
<dbReference type="InterPro" id="IPR023115">
    <property type="entry name" value="TIF_IF2_dom3"/>
</dbReference>
<feature type="region of interest" description="Disordered" evidence="11">
    <location>
        <begin position="455"/>
        <end position="591"/>
    </location>
</feature>
<feature type="compositionally biased region" description="Basic and acidic residues" evidence="11">
    <location>
        <begin position="240"/>
        <end position="254"/>
    </location>
</feature>
<feature type="compositionally biased region" description="Basic residues" evidence="11">
    <location>
        <begin position="539"/>
        <end position="548"/>
    </location>
</feature>
<dbReference type="PANTHER" id="PTHR43381">
    <property type="entry name" value="TRANSLATION INITIATION FACTOR IF-2-RELATED"/>
    <property type="match status" value="1"/>
</dbReference>
<name>A0A9P8L1X2_9PEZI</name>
<evidence type="ECO:0000256" key="1">
    <source>
        <dbReference type="ARBA" id="ARBA00004173"/>
    </source>
</evidence>
<evidence type="ECO:0000259" key="12">
    <source>
        <dbReference type="PROSITE" id="PS51722"/>
    </source>
</evidence>
<dbReference type="InterPro" id="IPR005225">
    <property type="entry name" value="Small_GTP-bd"/>
</dbReference>
<dbReference type="Pfam" id="PF04760">
    <property type="entry name" value="IF2_N"/>
    <property type="match status" value="1"/>
</dbReference>
<sequence length="1345" mass="149108">MVRHKKDGFSRGKKRSEGHRPRAPRDGESSFQGTFNAACWDLGHCDPKRCSGKKLMKLGIMRELSIGQKFSGVVVSPNAKRTLSPADRELAEQFGVAVVECSWARVKEVPFARIGGRLPYLVAANTVNYGRPWRLNCAEALAACFYICGHPEWAEEIISHFPYGQAFLEINSSLLERYAACESEEDIKKAEEVWLEKLEREYAENRASTEATSDGGAWKGGNTNRRPVIDLDEGEEDRGESEIHSSEDAKRNDEAGDDEEEEEEIDPFEISDDTADEEEMADLRRRILNSKPFTNPTAASHQKPVPEKIARPYVPQPTKPGAEPDSDNGEDDSEFDNIINAMPLTDHSGIQSRQRLKGKENPNAVFSRAMNSSRPHLCVFCSSLFAAESSFRQPLRVQQRYLQSSRPTSKPPSAAEAVQENDYQAYENHGQMQLGQPTPFGLTPEEERQRQVLTERIRATSAQTAIEQPSSGRREGSSAFGPRSCLRRVQVSGPHVSLQQRPALERQGFGLTPEAERQRRMPSGSADTAASAQTATKQLNKHPRKGYRVLKPLPSTSREVGTTDPYPAANGRGKENTINAGRTNNWTPNFRLQSSGQVDQKERLEFLRQRAKQLGIEDGDDWRPLAGKKRDIWKTPTSQKITVAVSASDAKEAKADEASLERQRRREQKFALKNNPASESTLGSAKYRERVRDRRRVKVAADFDEEINEDNLRVSRRQERKREKLAKKRAAKQSQTRAIPILLPEFISVANLARALRVRTEDFIQKLEELGFEKTGYDHVLNSETAGLVAMEYNYEPIADHSQTEDLHARPPPADKPLLAPRPPVVTIMGHVDHGKTTLLDWLRKSSVVASEHGGITQHIGAFSVTMPSGKLITFLDTPGHAAFLSMRQRGANVTDIVILVVAADDSVKPQTIEAIKHAKNAKVPMIVAINKIDKEEANVERVKLDLARHGVEVEDFGGDTQVVCVSGKTGQGMEDLEESVITLSEILDMRAETTGPAEGWVIEAATKKEGRVATVLVRRGTLRAGDAIVAGSTWARVRRLRNEAGVEVAEASPGTPVEIDGWKEQPNAGDEVLQAPDEGKAKSVVEFRLKQAEQFKLAEDMEAINESRKVAQERRADSSNRIDENEAGSEQQSGNKLKEVFFIIKGDVSGSVEAVLNSVLALGNDEVRPHVLRTGVGPVGEFDLEHAAAAKGHVISFNTTVDPHISRQAESLGVTILDHQIIYRLVDDVKAKLSEHLSPTVTQRVTGEAEVAQIFDINIKGRMSKPVAGCKVRNGLISRNAKVRVLRNKGIIYSGALVSLKNVKKDVLEMRKGGECGMGFEDWCGFKVGDQVQCYEEIVEKRFL</sequence>
<dbReference type="PANTHER" id="PTHR43381:SF20">
    <property type="entry name" value="TRANSLATION INITIATION FACTOR IF-2, MITOCHONDRIAL"/>
    <property type="match status" value="1"/>
</dbReference>
<keyword evidence="10" id="KW-0949">S-adenosyl-L-methionine</keyword>
<feature type="compositionally biased region" description="Polar residues" evidence="11">
    <location>
        <begin position="460"/>
        <end position="471"/>
    </location>
</feature>
<dbReference type="HAMAP" id="MF_01116">
    <property type="entry name" value="TSR3"/>
    <property type="match status" value="1"/>
</dbReference>
<dbReference type="SUPFAM" id="SSF52540">
    <property type="entry name" value="P-loop containing nucleoside triphosphate hydrolases"/>
    <property type="match status" value="1"/>
</dbReference>
<feature type="compositionally biased region" description="Basic and acidic residues" evidence="11">
    <location>
        <begin position="18"/>
        <end position="28"/>
    </location>
</feature>
<dbReference type="InterPro" id="IPR007177">
    <property type="entry name" value="Tsr3_C"/>
</dbReference>
<dbReference type="GO" id="GO:0000455">
    <property type="term" value="P:enzyme-directed rRNA pseudouridine synthesis"/>
    <property type="evidence" value="ECO:0007669"/>
    <property type="project" value="UniProtKB-UniRule"/>
</dbReference>
<dbReference type="GO" id="GO:0005739">
    <property type="term" value="C:mitochondrion"/>
    <property type="evidence" value="ECO:0007669"/>
    <property type="project" value="UniProtKB-SubCell"/>
</dbReference>
<evidence type="ECO:0000256" key="4">
    <source>
        <dbReference type="ARBA" id="ARBA00022741"/>
    </source>
</evidence>
<feature type="binding site" evidence="10">
    <location>
        <position position="133"/>
    </location>
    <ligand>
        <name>S-adenosyl-L-methionine</name>
        <dbReference type="ChEBI" id="CHEBI:59789"/>
    </ligand>
</feature>
<dbReference type="Gene3D" id="3.40.50.10050">
    <property type="entry name" value="Translation initiation factor IF- 2, domain 3"/>
    <property type="match status" value="1"/>
</dbReference>
<evidence type="ECO:0000256" key="10">
    <source>
        <dbReference type="HAMAP-Rule" id="MF_03146"/>
    </source>
</evidence>
<comment type="function">
    <text evidence="10">Aminocarboxypropyltransferase that catalyzes the aminocarboxypropyl transfer on pseudouridine at position 1191 (Psi1191) in 18S rRNA. It constitutes the last step in biosynthesis of the hypermodified N1-methyl-N3-(3-amino-3-carboxypropyl) pseudouridine (m1acp3-Psi) conserved in eukaryotic 18S rRNA.</text>
</comment>
<evidence type="ECO:0000256" key="8">
    <source>
        <dbReference type="ARBA" id="ARBA00023134"/>
    </source>
</evidence>
<dbReference type="CDD" id="cd03702">
    <property type="entry name" value="IF2_mtIF2_II"/>
    <property type="match status" value="1"/>
</dbReference>
<feature type="binding site" evidence="10">
    <location>
        <position position="118"/>
    </location>
    <ligand>
        <name>S-adenosyl-L-methionine</name>
        <dbReference type="ChEBI" id="CHEBI:59789"/>
    </ligand>
</feature>
<evidence type="ECO:0000256" key="7">
    <source>
        <dbReference type="ARBA" id="ARBA00023128"/>
    </source>
</evidence>
<feature type="compositionally biased region" description="Polar residues" evidence="11">
    <location>
        <begin position="576"/>
        <end position="591"/>
    </location>
</feature>
<dbReference type="Gene3D" id="3.40.50.300">
    <property type="entry name" value="P-loop containing nucleotide triphosphate hydrolases"/>
    <property type="match status" value="1"/>
</dbReference>
<keyword evidence="10" id="KW-0539">Nucleus</keyword>
<dbReference type="SUPFAM" id="SSF52156">
    <property type="entry name" value="Initiation factor IF2/eIF5b, domain 3"/>
    <property type="match status" value="1"/>
</dbReference>
<dbReference type="InterPro" id="IPR000178">
    <property type="entry name" value="TF_IF2_bacterial-like"/>
</dbReference>
<accession>A0A9P8L1X2</accession>
<dbReference type="InterPro" id="IPR022968">
    <property type="entry name" value="Tsr3-like"/>
</dbReference>
<dbReference type="EC" id="2.5.1.157" evidence="10"/>
<dbReference type="FunFam" id="3.40.50.300:FF:000019">
    <property type="entry name" value="Translation initiation factor IF-2"/>
    <property type="match status" value="1"/>
</dbReference>
<feature type="region of interest" description="Disordered" evidence="11">
    <location>
        <begin position="651"/>
        <end position="684"/>
    </location>
</feature>
<dbReference type="InterPro" id="IPR009000">
    <property type="entry name" value="Transl_B-barrel_sf"/>
</dbReference>
<feature type="compositionally biased region" description="Acidic residues" evidence="11">
    <location>
        <begin position="324"/>
        <end position="335"/>
    </location>
</feature>